<keyword evidence="3" id="KW-1185">Reference proteome</keyword>
<dbReference type="AlphaFoldDB" id="A0A388MCM9"/>
<evidence type="ECO:0000256" key="1">
    <source>
        <dbReference type="SAM" id="MobiDB-lite"/>
    </source>
</evidence>
<feature type="region of interest" description="Disordered" evidence="1">
    <location>
        <begin position="117"/>
        <end position="179"/>
    </location>
</feature>
<feature type="region of interest" description="Disordered" evidence="1">
    <location>
        <begin position="309"/>
        <end position="377"/>
    </location>
</feature>
<evidence type="ECO:0000313" key="2">
    <source>
        <dbReference type="EMBL" id="GBG92232.1"/>
    </source>
</evidence>
<comment type="caution">
    <text evidence="2">The sequence shown here is derived from an EMBL/GenBank/DDBJ whole genome shotgun (WGS) entry which is preliminary data.</text>
</comment>
<dbReference type="EMBL" id="BFEA01001021">
    <property type="protein sequence ID" value="GBG92232.1"/>
    <property type="molecule type" value="Genomic_DNA"/>
</dbReference>
<sequence>MGNATPGVSDKFRVEKQTRRFQCEGHCIPRPLEVVFDARATVLLHYQEEVQAAKRANEAVRAARDEAIACYEEEWADPEEIACRADKTGGTGHDTGCGTGHGASASRVVLATHARRVLGVDNTDEEHGNEEDDSLLREDGLPPPDVGARSQPLKRSDRLVSRGSKGAQSQTDCSQHLEDIQVNVPDGPDLEQRTPIGRVALQEIPSDLRTRDFMVGGEGASASGIGRRQHVWVGDMAAYYPSDMQREETCAEREALIEDEEERRLARIEWAGKVGYLAELERMRRLETISAGDIIEAVLGEDVASQPWGGGHVLPDPPISSLPCAEHSTVSNHATSSQSLTTRGDAGTPPPLASPPMSGGAPTSHTPLTSDTRGGSGTIEYESDVVCDVVVRLMAPEGAEMVYGWSREQDDADDDAVGLEADEGDNIGAVGGGPSSSVQEEAEDEVLVADMRRGDEKEVGGQGLQVEPETDLHTGVDTQGVETDLLERAGMEDPLTVTPSGRHGCSGVGEASAVAYAFASPIYSRSREPAA</sequence>
<name>A0A388MCM9_CHABU</name>
<feature type="compositionally biased region" description="Polar residues" evidence="1">
    <location>
        <begin position="361"/>
        <end position="373"/>
    </location>
</feature>
<accession>A0A388MCM9</accession>
<dbReference type="Gramene" id="GBG92232">
    <property type="protein sequence ID" value="GBG92232"/>
    <property type="gene ID" value="CBR_g54775"/>
</dbReference>
<reference evidence="2 3" key="1">
    <citation type="journal article" date="2018" name="Cell">
        <title>The Chara Genome: Secondary Complexity and Implications for Plant Terrestrialization.</title>
        <authorList>
            <person name="Nishiyama T."/>
            <person name="Sakayama H."/>
            <person name="Vries J.D."/>
            <person name="Buschmann H."/>
            <person name="Saint-Marcoux D."/>
            <person name="Ullrich K.K."/>
            <person name="Haas F.B."/>
            <person name="Vanderstraeten L."/>
            <person name="Becker D."/>
            <person name="Lang D."/>
            <person name="Vosolsobe S."/>
            <person name="Rombauts S."/>
            <person name="Wilhelmsson P.K.I."/>
            <person name="Janitza P."/>
            <person name="Kern R."/>
            <person name="Heyl A."/>
            <person name="Rumpler F."/>
            <person name="Villalobos L.I.A.C."/>
            <person name="Clay J.M."/>
            <person name="Skokan R."/>
            <person name="Toyoda A."/>
            <person name="Suzuki Y."/>
            <person name="Kagoshima H."/>
            <person name="Schijlen E."/>
            <person name="Tajeshwar N."/>
            <person name="Catarino B."/>
            <person name="Hetherington A.J."/>
            <person name="Saltykova A."/>
            <person name="Bonnot C."/>
            <person name="Breuninger H."/>
            <person name="Symeonidi A."/>
            <person name="Radhakrishnan G.V."/>
            <person name="Van Nieuwerburgh F."/>
            <person name="Deforce D."/>
            <person name="Chang C."/>
            <person name="Karol K.G."/>
            <person name="Hedrich R."/>
            <person name="Ulvskov P."/>
            <person name="Glockner G."/>
            <person name="Delwiche C.F."/>
            <person name="Petrasek J."/>
            <person name="Van de Peer Y."/>
            <person name="Friml J."/>
            <person name="Beilby M."/>
            <person name="Dolan L."/>
            <person name="Kohara Y."/>
            <person name="Sugano S."/>
            <person name="Fujiyama A."/>
            <person name="Delaux P.-M."/>
            <person name="Quint M."/>
            <person name="TheiBen G."/>
            <person name="Hagemann M."/>
            <person name="Harholt J."/>
            <person name="Dunand C."/>
            <person name="Zachgo S."/>
            <person name="Langdale J."/>
            <person name="Maumus F."/>
            <person name="Straeten D.V.D."/>
            <person name="Gould S.B."/>
            <person name="Rensing S.A."/>
        </authorList>
    </citation>
    <scope>NUCLEOTIDE SEQUENCE [LARGE SCALE GENOMIC DNA]</scope>
    <source>
        <strain evidence="2 3">S276</strain>
    </source>
</reference>
<protein>
    <submittedName>
        <fullName evidence="2">Uncharacterized protein</fullName>
    </submittedName>
</protein>
<organism evidence="2 3">
    <name type="scientific">Chara braunii</name>
    <name type="common">Braun's stonewort</name>
    <dbReference type="NCBI Taxonomy" id="69332"/>
    <lineage>
        <taxon>Eukaryota</taxon>
        <taxon>Viridiplantae</taxon>
        <taxon>Streptophyta</taxon>
        <taxon>Charophyceae</taxon>
        <taxon>Charales</taxon>
        <taxon>Characeae</taxon>
        <taxon>Chara</taxon>
    </lineage>
</organism>
<evidence type="ECO:0000313" key="3">
    <source>
        <dbReference type="Proteomes" id="UP000265515"/>
    </source>
</evidence>
<proteinExistence type="predicted"/>
<feature type="compositionally biased region" description="Acidic residues" evidence="1">
    <location>
        <begin position="122"/>
        <end position="133"/>
    </location>
</feature>
<feature type="compositionally biased region" description="Polar residues" evidence="1">
    <location>
        <begin position="328"/>
        <end position="342"/>
    </location>
</feature>
<dbReference type="Proteomes" id="UP000265515">
    <property type="component" value="Unassembled WGS sequence"/>
</dbReference>
<gene>
    <name evidence="2" type="ORF">CBR_g54775</name>
</gene>